<accession>A0ABQ4UNA4</accession>
<reference evidence="1" key="2">
    <citation type="submission" date="2021-08" db="EMBL/GenBank/DDBJ databases">
        <authorList>
            <person name="Tani A."/>
            <person name="Ola A."/>
            <person name="Ogura Y."/>
            <person name="Katsura K."/>
            <person name="Hayashi T."/>
        </authorList>
    </citation>
    <scope>NUCLEOTIDE SEQUENCE</scope>
    <source>
        <strain evidence="1">NBRC 15686</strain>
    </source>
</reference>
<gene>
    <name evidence="1" type="ORF">LNAOJCKE_5359</name>
</gene>
<protein>
    <submittedName>
        <fullName evidence="1">Uncharacterized protein</fullName>
    </submittedName>
</protein>
<dbReference type="EMBL" id="BPRC01000044">
    <property type="protein sequence ID" value="GJE68123.1"/>
    <property type="molecule type" value="Genomic_DNA"/>
</dbReference>
<keyword evidence="2" id="KW-1185">Reference proteome</keyword>
<comment type="caution">
    <text evidence="1">The sequence shown here is derived from an EMBL/GenBank/DDBJ whole genome shotgun (WGS) entry which is preliminary data.</text>
</comment>
<reference evidence="1" key="1">
    <citation type="journal article" date="2021" name="Front. Microbiol.">
        <title>Comprehensive Comparative Genomics and Phenotyping of Methylobacterium Species.</title>
        <authorList>
            <person name="Alessa O."/>
            <person name="Ogura Y."/>
            <person name="Fujitani Y."/>
            <person name="Takami H."/>
            <person name="Hayashi T."/>
            <person name="Sahin N."/>
            <person name="Tani A."/>
        </authorList>
    </citation>
    <scope>NUCLEOTIDE SEQUENCE</scope>
    <source>
        <strain evidence="1">NBRC 15686</strain>
    </source>
</reference>
<organism evidence="1 2">
    <name type="scientific">Methylorubrum aminovorans</name>
    <dbReference type="NCBI Taxonomy" id="269069"/>
    <lineage>
        <taxon>Bacteria</taxon>
        <taxon>Pseudomonadati</taxon>
        <taxon>Pseudomonadota</taxon>
        <taxon>Alphaproteobacteria</taxon>
        <taxon>Hyphomicrobiales</taxon>
        <taxon>Methylobacteriaceae</taxon>
        <taxon>Methylorubrum</taxon>
    </lineage>
</organism>
<dbReference type="Proteomes" id="UP001055039">
    <property type="component" value="Unassembled WGS sequence"/>
</dbReference>
<dbReference type="RefSeq" id="WP_238228964.1">
    <property type="nucleotide sequence ID" value="NZ_BAAADH010000009.1"/>
</dbReference>
<sequence>MPAMLTDFWQPVEEAGMRFIKVMALDAAEGADRFNMPVGDFKLVRDHITRFFQAMSAELARVVILPKEGR</sequence>
<evidence type="ECO:0000313" key="1">
    <source>
        <dbReference type="EMBL" id="GJE68123.1"/>
    </source>
</evidence>
<name>A0ABQ4UNA4_9HYPH</name>
<proteinExistence type="predicted"/>
<evidence type="ECO:0000313" key="2">
    <source>
        <dbReference type="Proteomes" id="UP001055039"/>
    </source>
</evidence>